<dbReference type="Pfam" id="PF00005">
    <property type="entry name" value="ABC_tran"/>
    <property type="match status" value="1"/>
</dbReference>
<dbReference type="AlphaFoldDB" id="A0A7X0HR96"/>
<keyword evidence="3 6" id="KW-0067">ATP-binding</keyword>
<name>A0A7X0HR96_9BACI</name>
<keyword evidence="1" id="KW-0813">Transport</keyword>
<organism evidence="6 7">
    <name type="scientific">Bacillus benzoevorans</name>
    <dbReference type="NCBI Taxonomy" id="1456"/>
    <lineage>
        <taxon>Bacteria</taxon>
        <taxon>Bacillati</taxon>
        <taxon>Bacillota</taxon>
        <taxon>Bacilli</taxon>
        <taxon>Bacillales</taxon>
        <taxon>Bacillaceae</taxon>
        <taxon>Bacillus</taxon>
    </lineage>
</organism>
<protein>
    <submittedName>
        <fullName evidence="6">NitT/TauT family transport system ATP-binding protein</fullName>
    </submittedName>
</protein>
<dbReference type="InterPro" id="IPR027417">
    <property type="entry name" value="P-loop_NTPase"/>
</dbReference>
<evidence type="ECO:0000259" key="5">
    <source>
        <dbReference type="PROSITE" id="PS50893"/>
    </source>
</evidence>
<evidence type="ECO:0000313" key="6">
    <source>
        <dbReference type="EMBL" id="MBB6444081.1"/>
    </source>
</evidence>
<dbReference type="PROSITE" id="PS50893">
    <property type="entry name" value="ABC_TRANSPORTER_2"/>
    <property type="match status" value="1"/>
</dbReference>
<reference evidence="6 7" key="1">
    <citation type="submission" date="2020-08" db="EMBL/GenBank/DDBJ databases">
        <title>Genomic Encyclopedia of Type Strains, Phase IV (KMG-IV): sequencing the most valuable type-strain genomes for metagenomic binning, comparative biology and taxonomic classification.</title>
        <authorList>
            <person name="Goeker M."/>
        </authorList>
    </citation>
    <scope>NUCLEOTIDE SEQUENCE [LARGE SCALE GENOMIC DNA]</scope>
    <source>
        <strain evidence="6 7">DSM 5391</strain>
    </source>
</reference>
<dbReference type="InterPro" id="IPR003439">
    <property type="entry name" value="ABC_transporter-like_ATP-bd"/>
</dbReference>
<evidence type="ECO:0000256" key="2">
    <source>
        <dbReference type="ARBA" id="ARBA00022741"/>
    </source>
</evidence>
<evidence type="ECO:0000256" key="3">
    <source>
        <dbReference type="ARBA" id="ARBA00022840"/>
    </source>
</evidence>
<dbReference type="Proteomes" id="UP000531594">
    <property type="component" value="Unassembled WGS sequence"/>
</dbReference>
<dbReference type="EMBL" id="JACHGK010000002">
    <property type="protein sequence ID" value="MBB6444081.1"/>
    <property type="molecule type" value="Genomic_DNA"/>
</dbReference>
<dbReference type="InterPro" id="IPR050166">
    <property type="entry name" value="ABC_transporter_ATP-bind"/>
</dbReference>
<evidence type="ECO:0000313" key="7">
    <source>
        <dbReference type="Proteomes" id="UP000531594"/>
    </source>
</evidence>
<dbReference type="SUPFAM" id="SSF52540">
    <property type="entry name" value="P-loop containing nucleoside triphosphate hydrolases"/>
    <property type="match status" value="1"/>
</dbReference>
<proteinExistence type="predicted"/>
<keyword evidence="2" id="KW-0547">Nucleotide-binding</keyword>
<evidence type="ECO:0000256" key="4">
    <source>
        <dbReference type="ARBA" id="ARBA00022967"/>
    </source>
</evidence>
<dbReference type="PROSITE" id="PS00211">
    <property type="entry name" value="ABC_TRANSPORTER_1"/>
    <property type="match status" value="1"/>
</dbReference>
<comment type="caution">
    <text evidence="6">The sequence shown here is derived from an EMBL/GenBank/DDBJ whole genome shotgun (WGS) entry which is preliminary data.</text>
</comment>
<dbReference type="Gene3D" id="3.40.50.300">
    <property type="entry name" value="P-loop containing nucleotide triphosphate hydrolases"/>
    <property type="match status" value="1"/>
</dbReference>
<accession>A0A7X0HR96</accession>
<feature type="domain" description="ABC transporter" evidence="5">
    <location>
        <begin position="4"/>
        <end position="233"/>
    </location>
</feature>
<dbReference type="PANTHER" id="PTHR42788">
    <property type="entry name" value="TAURINE IMPORT ATP-BINDING PROTEIN-RELATED"/>
    <property type="match status" value="1"/>
</dbReference>
<dbReference type="InterPro" id="IPR017871">
    <property type="entry name" value="ABC_transporter-like_CS"/>
</dbReference>
<dbReference type="GO" id="GO:0016887">
    <property type="term" value="F:ATP hydrolysis activity"/>
    <property type="evidence" value="ECO:0007669"/>
    <property type="project" value="InterPro"/>
</dbReference>
<dbReference type="SMART" id="SM00382">
    <property type="entry name" value="AAA"/>
    <property type="match status" value="1"/>
</dbReference>
<sequence length="249" mass="28395">MSFLTIEDVTYSYQQGKDPVLRRINWEIKEGEFHCLLGKSGCGKTTLLKLAAGLLSSDQGRIRLQGKEVVKPSPQCGFVFQTPNLLEWKTVMENMLLPIKLKRKVTKEDKNQALELLELVGLESYRERYPLQLSGGQQSRVALARALIQKPSLLFLDEPFASLDAITREELQDDLLRMCHMHNITVLFITHDIAEAVYLSDVAAVMAQGEIVYQTPVKLERPRTMSMRYEPYFNEICLSLRQAMNGEQS</sequence>
<gene>
    <name evidence="6" type="ORF">HNR53_000689</name>
</gene>
<evidence type="ECO:0000256" key="1">
    <source>
        <dbReference type="ARBA" id="ARBA00022448"/>
    </source>
</evidence>
<dbReference type="RefSeq" id="WP_184522818.1">
    <property type="nucleotide sequence ID" value="NZ_JACHGK010000002.1"/>
</dbReference>
<keyword evidence="4" id="KW-1278">Translocase</keyword>
<dbReference type="InterPro" id="IPR003593">
    <property type="entry name" value="AAA+_ATPase"/>
</dbReference>
<dbReference type="PANTHER" id="PTHR42788:SF13">
    <property type="entry name" value="ALIPHATIC SULFONATES IMPORT ATP-BINDING PROTEIN SSUB"/>
    <property type="match status" value="1"/>
</dbReference>
<keyword evidence="7" id="KW-1185">Reference proteome</keyword>
<dbReference type="GO" id="GO:0005524">
    <property type="term" value="F:ATP binding"/>
    <property type="evidence" value="ECO:0007669"/>
    <property type="project" value="UniProtKB-KW"/>
</dbReference>